<dbReference type="RefSeq" id="WP_256945222.1">
    <property type="nucleotide sequence ID" value="NZ_JANHNZ010000004.1"/>
</dbReference>
<organism evidence="3 4">
    <name type="scientific">Granulicatella seriolae</name>
    <dbReference type="NCBI Taxonomy" id="2967226"/>
    <lineage>
        <taxon>Bacteria</taxon>
        <taxon>Bacillati</taxon>
        <taxon>Bacillota</taxon>
        <taxon>Bacilli</taxon>
        <taxon>Lactobacillales</taxon>
        <taxon>Carnobacteriaceae</taxon>
        <taxon>Granulicatella</taxon>
    </lineage>
</organism>
<keyword evidence="1" id="KW-0378">Hydrolase</keyword>
<dbReference type="PANTHER" id="PTHR12670:SF1">
    <property type="entry name" value="NEUTRAL CERAMIDASE"/>
    <property type="match status" value="1"/>
</dbReference>
<dbReference type="PANTHER" id="PTHR12670">
    <property type="entry name" value="CERAMIDASE"/>
    <property type="match status" value="1"/>
</dbReference>
<protein>
    <recommendedName>
        <fullName evidence="1">Neutral ceramidase</fullName>
        <ecNumber evidence="1">3.5.1.23</ecNumber>
    </recommendedName>
</protein>
<dbReference type="InterPro" id="IPR006823">
    <property type="entry name" value="Ceramidase_alk"/>
</dbReference>
<evidence type="ECO:0000259" key="2">
    <source>
        <dbReference type="Pfam" id="PF04734"/>
    </source>
</evidence>
<sequence>MSIKFGYASDKIPIKKNSYLSGYYPIRKCKGIHDSLYVKSNTFYDEKNGTYYFFVAIDVIGIDGVLKKVVEDMLANDVLDCSFNVFLSATHTHSGPSGLIETNKGFKTGLAEIFGEYDKEFNRLLSCTIVATIKQSINNLTDFTYSLYQTSIEGVGLDRHNPKDPIDSLLALIELETKENQRIGIVNYSCHPTVLSHENKDISADYLFEFYNQSEGEFNQISFVNGSSANISTRFTRTEQSFHQAKIFGESLYKQLIKKTNTLIEKKVLNKIEVRNYSTKLKTKDLIGISVEQLNNEIADLSKKEDSCQSSKERRLLSAKVEGLRTTINMKEALKNTQEIDVHYTIVQFGYVFLVLLPAEITSELTKNIRQKHQCLIFSLTNDYLFYLVEEEKYVDNTYEAQSSFFAKGEAEKLLRAIDEQLETFSNR</sequence>
<accession>A0ABT1WPM2</accession>
<evidence type="ECO:0000313" key="3">
    <source>
        <dbReference type="EMBL" id="MCQ9210108.1"/>
    </source>
</evidence>
<name>A0ABT1WPM2_9LACT</name>
<comment type="similarity">
    <text evidence="1">Belongs to the neutral ceramidase family.</text>
</comment>
<keyword evidence="4" id="KW-1185">Reference proteome</keyword>
<feature type="domain" description="Neutral/alkaline non-lysosomal ceramidase N-terminal" evidence="2">
    <location>
        <begin position="27"/>
        <end position="205"/>
    </location>
</feature>
<dbReference type="EC" id="3.5.1.23" evidence="1"/>
<evidence type="ECO:0000256" key="1">
    <source>
        <dbReference type="RuleBase" id="RU366019"/>
    </source>
</evidence>
<keyword evidence="1" id="KW-0443">Lipid metabolism</keyword>
<reference evidence="3" key="1">
    <citation type="submission" date="2022-07" db="EMBL/GenBank/DDBJ databases">
        <authorList>
            <person name="Jung M.-Y."/>
            <person name="Lee M."/>
        </authorList>
    </citation>
    <scope>NUCLEOTIDE SEQUENCE</scope>
    <source>
        <strain evidence="3">S8</strain>
    </source>
</reference>
<reference evidence="3" key="3">
    <citation type="journal article" date="2023" name="Microbiol. Resour. Announc.">
        <title>Draft Genome Sequence of Granulicatella sp. Strain S8, Isolated from a Marine Fish, Seriola quinqueradiata.</title>
        <authorList>
            <person name="Lee M."/>
            <person name="Farooq A."/>
            <person name="Jeong J.B."/>
            <person name="Jung M.Y."/>
        </authorList>
    </citation>
    <scope>NUCLEOTIDE SEQUENCE</scope>
    <source>
        <strain evidence="3">S8</strain>
    </source>
</reference>
<comment type="catalytic activity">
    <reaction evidence="1">
        <text>an N-acylsphing-4-enine + H2O = sphing-4-enine + a fatty acid</text>
        <dbReference type="Rhea" id="RHEA:20856"/>
        <dbReference type="ChEBI" id="CHEBI:15377"/>
        <dbReference type="ChEBI" id="CHEBI:28868"/>
        <dbReference type="ChEBI" id="CHEBI:52639"/>
        <dbReference type="ChEBI" id="CHEBI:57756"/>
        <dbReference type="EC" id="3.5.1.23"/>
    </reaction>
</comment>
<proteinExistence type="inferred from homology"/>
<dbReference type="Pfam" id="PF04734">
    <property type="entry name" value="Ceramidase_alk"/>
    <property type="match status" value="1"/>
</dbReference>
<gene>
    <name evidence="3" type="ORF">NPA36_06040</name>
</gene>
<dbReference type="Proteomes" id="UP001059480">
    <property type="component" value="Unassembled WGS sequence"/>
</dbReference>
<evidence type="ECO:0000313" key="4">
    <source>
        <dbReference type="Proteomes" id="UP001059480"/>
    </source>
</evidence>
<dbReference type="EMBL" id="JANHNZ010000004">
    <property type="protein sequence ID" value="MCQ9210108.1"/>
    <property type="molecule type" value="Genomic_DNA"/>
</dbReference>
<dbReference type="InterPro" id="IPR031329">
    <property type="entry name" value="NEUT/ALK_ceramidase_N"/>
</dbReference>
<keyword evidence="1" id="KW-0746">Sphingolipid metabolism</keyword>
<reference evidence="3" key="2">
    <citation type="journal article" date="2023" name="Curr. Microbiol.">
        <title>Granulicatella seriolae sp. nov., a Novel Facultative Anaerobe Isolated from Yellowtail Marine Fish.</title>
        <authorList>
            <person name="Lee M."/>
            <person name="Choi Y.J."/>
            <person name="Farooq A."/>
            <person name="Jeong J.B."/>
            <person name="Jung M.Y."/>
        </authorList>
    </citation>
    <scope>NUCLEOTIDE SEQUENCE</scope>
    <source>
        <strain evidence="3">S8</strain>
    </source>
</reference>
<comment type="caution">
    <text evidence="3">The sequence shown here is derived from an EMBL/GenBank/DDBJ whole genome shotgun (WGS) entry which is preliminary data.</text>
</comment>